<dbReference type="RefSeq" id="WP_130614808.1">
    <property type="nucleotide sequence ID" value="NZ_SGIU01000002.1"/>
</dbReference>
<evidence type="ECO:0000256" key="1">
    <source>
        <dbReference type="SAM" id="SignalP"/>
    </source>
</evidence>
<dbReference type="EMBL" id="SGIU01000002">
    <property type="protein sequence ID" value="TAI47738.1"/>
    <property type="molecule type" value="Genomic_DNA"/>
</dbReference>
<dbReference type="AlphaFoldDB" id="A0A4Q8QEX4"/>
<feature type="signal peptide" evidence="1">
    <location>
        <begin position="1"/>
        <end position="22"/>
    </location>
</feature>
<evidence type="ECO:0000313" key="2">
    <source>
        <dbReference type="EMBL" id="TAI47738.1"/>
    </source>
</evidence>
<protein>
    <recommendedName>
        <fullName evidence="4">Lipoprotein</fullName>
    </recommendedName>
</protein>
<keyword evidence="3" id="KW-1185">Reference proteome</keyword>
<evidence type="ECO:0000313" key="3">
    <source>
        <dbReference type="Proteomes" id="UP000291981"/>
    </source>
</evidence>
<dbReference type="PROSITE" id="PS51257">
    <property type="entry name" value="PROKAR_LIPOPROTEIN"/>
    <property type="match status" value="1"/>
</dbReference>
<evidence type="ECO:0008006" key="4">
    <source>
        <dbReference type="Google" id="ProtNLM"/>
    </source>
</evidence>
<reference evidence="2 3" key="1">
    <citation type="submission" date="2019-02" db="EMBL/GenBank/DDBJ databases">
        <title>Draft genome sequence of Muricauda sp. 176CP4-71.</title>
        <authorList>
            <person name="Park J.-S."/>
        </authorList>
    </citation>
    <scope>NUCLEOTIDE SEQUENCE [LARGE SCALE GENOMIC DNA]</scope>
    <source>
        <strain evidence="2 3">176CP4-71</strain>
    </source>
</reference>
<organism evidence="2 3">
    <name type="scientific">Flagellimonas allohymeniacidonis</name>
    <dbReference type="NCBI Taxonomy" id="2517819"/>
    <lineage>
        <taxon>Bacteria</taxon>
        <taxon>Pseudomonadati</taxon>
        <taxon>Bacteroidota</taxon>
        <taxon>Flavobacteriia</taxon>
        <taxon>Flavobacteriales</taxon>
        <taxon>Flavobacteriaceae</taxon>
        <taxon>Flagellimonas</taxon>
    </lineage>
</organism>
<dbReference type="Proteomes" id="UP000291981">
    <property type="component" value="Unassembled WGS sequence"/>
</dbReference>
<name>A0A4Q8QEX4_9FLAO</name>
<feature type="chain" id="PRO_5020920931" description="Lipoprotein" evidence="1">
    <location>
        <begin position="23"/>
        <end position="137"/>
    </location>
</feature>
<accession>A0A4Q8QEX4</accession>
<proteinExistence type="predicted"/>
<gene>
    <name evidence="2" type="ORF">EW142_13855</name>
</gene>
<dbReference type="OrthoDB" id="1448526at2"/>
<comment type="caution">
    <text evidence="2">The sequence shown here is derived from an EMBL/GenBank/DDBJ whole genome shotgun (WGS) entry which is preliminary data.</text>
</comment>
<sequence>MKFVVITLFLWLVVACSPTDNSGEPENIFNGEDIPVGQQLGKDEILFTLRVMQQASEEKDVCGTAKNNVFTIEVMEVLQYGSSVRQRLTEEQQVEVVFLMTENTLENGMVIEAKARETLCANTTSTYFTVIAHKILD</sequence>
<keyword evidence="1" id="KW-0732">Signal</keyword>